<name>A0A3A8EPI3_9GAMM</name>
<dbReference type="Proteomes" id="UP000269001">
    <property type="component" value="Unassembled WGS sequence"/>
</dbReference>
<dbReference type="AlphaFoldDB" id="A0A3A8EPI3"/>
<sequence length="489" mass="54534">MNTQGLYIGGQFVSFAEAKTSQPNLKQIASRSSVSGFSSFGSVLPNPDPILKKMGKDITVYKDIRSHAVVKGAERRRKAAVKAKAWRIVQDEASDQVFEHINSIFKKLQVNKITGALFDATWFGYQPCEITWAYQDAAWLPVKIEAMPPDWFFFDPQNYLRFKDKNAGSEGLLIEPRKYLVPTQDASYENPYGEPDAALVFWADAFLQGGKEFWVRFTEKYGSPWVIGKYGNNYDEAKQETLLNNLYAMVQDAVAVIPDNSQIEIIEAAGKSASADVFERFLMYCRSEINIALLGQNQTTEAEANRASATAGAEVSAEISDGDCEMTAEQYQLLIDWIVDYNWGGPSPQFEYFEDSNGGTEQAERDAKLSTTGVRFSNQYYEREYGFQDGDLLPPVEAAPAVSFAEYTPVRTEFAAAAAPVLANEAEPLLNDIVDRVRRVVQSATSFPNLQDDILTEFSELDTSELTKVMQIAMTVAELQGRSEVKDGD</sequence>
<protein>
    <submittedName>
        <fullName evidence="1">DUF935 family protein</fullName>
    </submittedName>
</protein>
<dbReference type="Pfam" id="PF06074">
    <property type="entry name" value="Portal_Mu"/>
    <property type="match status" value="1"/>
</dbReference>
<comment type="caution">
    <text evidence="1">The sequence shown here is derived from an EMBL/GenBank/DDBJ whole genome shotgun (WGS) entry which is preliminary data.</text>
</comment>
<reference evidence="1 2" key="1">
    <citation type="submission" date="2018-09" db="EMBL/GenBank/DDBJ databases">
        <title>The draft genome of Acinetobacter spp. strains.</title>
        <authorList>
            <person name="Qin J."/>
            <person name="Feng Y."/>
            <person name="Zong Z."/>
        </authorList>
    </citation>
    <scope>NUCLEOTIDE SEQUENCE [LARGE SCALE GENOMIC DNA]</scope>
    <source>
        <strain evidence="1 2">WCHAc060096</strain>
    </source>
</reference>
<keyword evidence="2" id="KW-1185">Reference proteome</keyword>
<dbReference type="EMBL" id="RAXU01000036">
    <property type="protein sequence ID" value="RKG30293.1"/>
    <property type="molecule type" value="Genomic_DNA"/>
</dbReference>
<proteinExistence type="predicted"/>
<organism evidence="1 2">
    <name type="scientific">Acinetobacter guerrae</name>
    <dbReference type="NCBI Taxonomy" id="1843371"/>
    <lineage>
        <taxon>Bacteria</taxon>
        <taxon>Pseudomonadati</taxon>
        <taxon>Pseudomonadota</taxon>
        <taxon>Gammaproteobacteria</taxon>
        <taxon>Moraxellales</taxon>
        <taxon>Moraxellaceae</taxon>
        <taxon>Acinetobacter</taxon>
    </lineage>
</organism>
<evidence type="ECO:0000313" key="2">
    <source>
        <dbReference type="Proteomes" id="UP000269001"/>
    </source>
</evidence>
<evidence type="ECO:0000313" key="1">
    <source>
        <dbReference type="EMBL" id="RKG30293.1"/>
    </source>
</evidence>
<dbReference type="RefSeq" id="WP_120371434.1">
    <property type="nucleotide sequence ID" value="NZ_RAXU01000036.1"/>
</dbReference>
<gene>
    <name evidence="1" type="ORF">D7V21_16250</name>
</gene>
<dbReference type="InterPro" id="IPR009279">
    <property type="entry name" value="Portal_Mu"/>
</dbReference>
<accession>A0A3A8EPI3</accession>